<organism evidence="2 3">
    <name type="scientific">Senna tora</name>
    <dbReference type="NCBI Taxonomy" id="362788"/>
    <lineage>
        <taxon>Eukaryota</taxon>
        <taxon>Viridiplantae</taxon>
        <taxon>Streptophyta</taxon>
        <taxon>Embryophyta</taxon>
        <taxon>Tracheophyta</taxon>
        <taxon>Spermatophyta</taxon>
        <taxon>Magnoliopsida</taxon>
        <taxon>eudicotyledons</taxon>
        <taxon>Gunneridae</taxon>
        <taxon>Pentapetalae</taxon>
        <taxon>rosids</taxon>
        <taxon>fabids</taxon>
        <taxon>Fabales</taxon>
        <taxon>Fabaceae</taxon>
        <taxon>Caesalpinioideae</taxon>
        <taxon>Cassia clade</taxon>
        <taxon>Senna</taxon>
    </lineage>
</organism>
<dbReference type="Proteomes" id="UP000634136">
    <property type="component" value="Unassembled WGS sequence"/>
</dbReference>
<dbReference type="EMBL" id="JAAIUW010000006">
    <property type="protein sequence ID" value="KAF7827849.1"/>
    <property type="molecule type" value="Genomic_DNA"/>
</dbReference>
<name>A0A834U1J0_9FABA</name>
<evidence type="ECO:0000313" key="2">
    <source>
        <dbReference type="EMBL" id="KAF7827849.1"/>
    </source>
</evidence>
<accession>A0A834U1J0</accession>
<sequence>MGNISRSGRRVQNESLDGEYTSGLAFYGTNRGKESHGSASHACPTPRMNGMNERFQALGCQIRDMAYQPMGLAHSRNN</sequence>
<feature type="region of interest" description="Disordered" evidence="1">
    <location>
        <begin position="1"/>
        <end position="24"/>
    </location>
</feature>
<gene>
    <name evidence="2" type="ORF">G2W53_019013</name>
</gene>
<evidence type="ECO:0000313" key="3">
    <source>
        <dbReference type="Proteomes" id="UP000634136"/>
    </source>
</evidence>
<comment type="caution">
    <text evidence="2">The sequence shown here is derived from an EMBL/GenBank/DDBJ whole genome shotgun (WGS) entry which is preliminary data.</text>
</comment>
<keyword evidence="3" id="KW-1185">Reference proteome</keyword>
<reference evidence="2" key="1">
    <citation type="submission" date="2020-09" db="EMBL/GenBank/DDBJ databases">
        <title>Genome-Enabled Discovery of Anthraquinone Biosynthesis in Senna tora.</title>
        <authorList>
            <person name="Kang S.-H."/>
            <person name="Pandey R.P."/>
            <person name="Lee C.-M."/>
            <person name="Sim J.-S."/>
            <person name="Jeong J.-T."/>
            <person name="Choi B.-S."/>
            <person name="Jung M."/>
            <person name="Ginzburg D."/>
            <person name="Zhao K."/>
            <person name="Won S.Y."/>
            <person name="Oh T.-J."/>
            <person name="Yu Y."/>
            <person name="Kim N.-H."/>
            <person name="Lee O.R."/>
            <person name="Lee T.-H."/>
            <person name="Bashyal P."/>
            <person name="Kim T.-S."/>
            <person name="Lee W.-H."/>
            <person name="Kawkins C."/>
            <person name="Kim C.-K."/>
            <person name="Kim J.S."/>
            <person name="Ahn B.O."/>
            <person name="Rhee S.Y."/>
            <person name="Sohng J.K."/>
        </authorList>
    </citation>
    <scope>NUCLEOTIDE SEQUENCE</scope>
    <source>
        <tissue evidence="2">Leaf</tissue>
    </source>
</reference>
<dbReference type="AlphaFoldDB" id="A0A834U1J0"/>
<protein>
    <submittedName>
        <fullName evidence="2">Uncharacterized protein</fullName>
    </submittedName>
</protein>
<proteinExistence type="predicted"/>
<evidence type="ECO:0000256" key="1">
    <source>
        <dbReference type="SAM" id="MobiDB-lite"/>
    </source>
</evidence>